<dbReference type="Pfam" id="PF00950">
    <property type="entry name" value="ABC-3"/>
    <property type="match status" value="1"/>
</dbReference>
<keyword evidence="10" id="KW-1185">Reference proteome</keyword>
<feature type="region of interest" description="Disordered" evidence="7">
    <location>
        <begin position="279"/>
        <end position="301"/>
    </location>
</feature>
<evidence type="ECO:0000256" key="5">
    <source>
        <dbReference type="ARBA" id="ARBA00023136"/>
    </source>
</evidence>
<evidence type="ECO:0000256" key="3">
    <source>
        <dbReference type="ARBA" id="ARBA00022692"/>
    </source>
</evidence>
<keyword evidence="3 6" id="KW-0812">Transmembrane</keyword>
<dbReference type="InterPro" id="IPR037294">
    <property type="entry name" value="ABC_BtuC-like"/>
</dbReference>
<dbReference type="PANTHER" id="PTHR30477">
    <property type="entry name" value="ABC-TRANSPORTER METAL-BINDING PROTEIN"/>
    <property type="match status" value="1"/>
</dbReference>
<comment type="caution">
    <text evidence="9">The sequence shown here is derived from an EMBL/GenBank/DDBJ whole genome shotgun (WGS) entry which is preliminary data.</text>
</comment>
<evidence type="ECO:0000256" key="1">
    <source>
        <dbReference type="ARBA" id="ARBA00004141"/>
    </source>
</evidence>
<proteinExistence type="inferred from homology"/>
<feature type="transmembrane region" description="Helical" evidence="8">
    <location>
        <begin position="192"/>
        <end position="211"/>
    </location>
</feature>
<feature type="region of interest" description="Disordered" evidence="7">
    <location>
        <begin position="310"/>
        <end position="329"/>
    </location>
</feature>
<dbReference type="Gene3D" id="1.10.3470.10">
    <property type="entry name" value="ABC transporter involved in vitamin B12 uptake, BtuC"/>
    <property type="match status" value="1"/>
</dbReference>
<feature type="transmembrane region" description="Helical" evidence="8">
    <location>
        <begin position="61"/>
        <end position="78"/>
    </location>
</feature>
<dbReference type="RefSeq" id="WP_098459739.1">
    <property type="nucleotide sequence ID" value="NZ_PDJC01000001.1"/>
</dbReference>
<evidence type="ECO:0000313" key="9">
    <source>
        <dbReference type="EMBL" id="PFG16175.1"/>
    </source>
</evidence>
<reference evidence="9 10" key="1">
    <citation type="submission" date="2017-10" db="EMBL/GenBank/DDBJ databases">
        <title>Sequencing the genomes of 1000 actinobacteria strains.</title>
        <authorList>
            <person name="Klenk H.-P."/>
        </authorList>
    </citation>
    <scope>NUCLEOTIDE SEQUENCE [LARGE SCALE GENOMIC DNA]</scope>
    <source>
        <strain evidence="9 10">DSM 15597</strain>
    </source>
</reference>
<evidence type="ECO:0000256" key="2">
    <source>
        <dbReference type="ARBA" id="ARBA00008034"/>
    </source>
</evidence>
<sequence>MDILSLVFIQRALIAAVLAGITSPAIGSYIVQRRLSLLGDGLGHVAIAGVGLALATGTAPLPMAVIVAILGAVVIELLRESGKASADVAMAILFYGGLATGVLLAGLVGQGTGNLGNYLFGSLLTVSPGDLWLILGLAILVLAAAIGLMPQLFAVCTDEAFAKVLGLRVRAYNLLIVILAAITVTVSMRTVGLLMVSALMVVPVATANNLLVGFRRSFALALGLGVVAAVGGVIGSYYLNAAPGSLIVVLTIIGFIISVPLGNWLRSRRAAPVIETVDPEPLPHEATQPHQSHEHGPGCGHLALTHGDHTDYVHDGHRHAPHGDHYDEH</sequence>
<dbReference type="GO" id="GO:0010043">
    <property type="term" value="P:response to zinc ion"/>
    <property type="evidence" value="ECO:0007669"/>
    <property type="project" value="TreeGrafter"/>
</dbReference>
<dbReference type="SUPFAM" id="SSF81345">
    <property type="entry name" value="ABC transporter involved in vitamin B12 uptake, BtuC"/>
    <property type="match status" value="1"/>
</dbReference>
<comment type="similarity">
    <text evidence="2 6">Belongs to the ABC-3 integral membrane protein family.</text>
</comment>
<dbReference type="AlphaFoldDB" id="A0A2A9CQ10"/>
<dbReference type="CDD" id="cd06550">
    <property type="entry name" value="TM_ABC_iron-siderophores_like"/>
    <property type="match status" value="1"/>
</dbReference>
<dbReference type="OrthoDB" id="9798540at2"/>
<dbReference type="GO" id="GO:0043190">
    <property type="term" value="C:ATP-binding cassette (ABC) transporter complex"/>
    <property type="evidence" value="ECO:0007669"/>
    <property type="project" value="InterPro"/>
</dbReference>
<dbReference type="InterPro" id="IPR001626">
    <property type="entry name" value="ABC_TroCD"/>
</dbReference>
<feature type="transmembrane region" description="Helical" evidence="8">
    <location>
        <begin position="90"/>
        <end position="111"/>
    </location>
</feature>
<comment type="subcellular location">
    <subcellularLocation>
        <location evidence="6">Cell membrane</location>
        <topology evidence="6">Multi-pass membrane protein</topology>
    </subcellularLocation>
    <subcellularLocation>
        <location evidence="1">Membrane</location>
        <topology evidence="1">Multi-pass membrane protein</topology>
    </subcellularLocation>
</comment>
<accession>A0A2A9CQ10</accession>
<feature type="transmembrane region" description="Helical" evidence="8">
    <location>
        <begin position="12"/>
        <end position="30"/>
    </location>
</feature>
<feature type="transmembrane region" description="Helical" evidence="8">
    <location>
        <begin position="245"/>
        <end position="265"/>
    </location>
</feature>
<dbReference type="GO" id="GO:0055085">
    <property type="term" value="P:transmembrane transport"/>
    <property type="evidence" value="ECO:0007669"/>
    <property type="project" value="InterPro"/>
</dbReference>
<evidence type="ECO:0000256" key="8">
    <source>
        <dbReference type="SAM" id="Phobius"/>
    </source>
</evidence>
<dbReference type="PANTHER" id="PTHR30477:SF0">
    <property type="entry name" value="METAL TRANSPORT SYSTEM MEMBRANE PROTEIN TM_0125-RELATED"/>
    <property type="match status" value="1"/>
</dbReference>
<evidence type="ECO:0000256" key="4">
    <source>
        <dbReference type="ARBA" id="ARBA00022989"/>
    </source>
</evidence>
<evidence type="ECO:0000313" key="10">
    <source>
        <dbReference type="Proteomes" id="UP000226079"/>
    </source>
</evidence>
<feature type="transmembrane region" description="Helical" evidence="8">
    <location>
        <begin position="131"/>
        <end position="155"/>
    </location>
</feature>
<evidence type="ECO:0000256" key="6">
    <source>
        <dbReference type="RuleBase" id="RU003943"/>
    </source>
</evidence>
<name>A0A2A9CQ10_9ACTN</name>
<dbReference type="Proteomes" id="UP000226079">
    <property type="component" value="Unassembled WGS sequence"/>
</dbReference>
<protein>
    <submittedName>
        <fullName evidence="9">Zinc transport system permease protein</fullName>
    </submittedName>
</protein>
<feature type="transmembrane region" description="Helical" evidence="8">
    <location>
        <begin position="218"/>
        <end position="239"/>
    </location>
</feature>
<dbReference type="EMBL" id="PDJC01000001">
    <property type="protein sequence ID" value="PFG16175.1"/>
    <property type="molecule type" value="Genomic_DNA"/>
</dbReference>
<feature type="transmembrane region" description="Helical" evidence="8">
    <location>
        <begin position="167"/>
        <end position="186"/>
    </location>
</feature>
<organism evidence="9 10">
    <name type="scientific">Propionicimonas paludicola</name>
    <dbReference type="NCBI Taxonomy" id="185243"/>
    <lineage>
        <taxon>Bacteria</taxon>
        <taxon>Bacillati</taxon>
        <taxon>Actinomycetota</taxon>
        <taxon>Actinomycetes</taxon>
        <taxon>Propionibacteriales</taxon>
        <taxon>Nocardioidaceae</taxon>
        <taxon>Propionicimonas</taxon>
    </lineage>
</organism>
<keyword evidence="5 8" id="KW-0472">Membrane</keyword>
<keyword evidence="6" id="KW-0813">Transport</keyword>
<evidence type="ECO:0000256" key="7">
    <source>
        <dbReference type="SAM" id="MobiDB-lite"/>
    </source>
</evidence>
<gene>
    <name evidence="9" type="ORF">ATK74_0707</name>
</gene>
<keyword evidence="4 8" id="KW-1133">Transmembrane helix</keyword>